<reference evidence="1 2" key="1">
    <citation type="submission" date="2017-09" db="EMBL/GenBank/DDBJ databases">
        <title>WGS assembly of Aquilegia coerulea Goldsmith.</title>
        <authorList>
            <person name="Hodges S."/>
            <person name="Kramer E."/>
            <person name="Nordborg M."/>
            <person name="Tomkins J."/>
            <person name="Borevitz J."/>
            <person name="Derieg N."/>
            <person name="Yan J."/>
            <person name="Mihaltcheva S."/>
            <person name="Hayes R.D."/>
            <person name="Rokhsar D."/>
        </authorList>
    </citation>
    <scope>NUCLEOTIDE SEQUENCE [LARGE SCALE GENOMIC DNA]</scope>
    <source>
        <strain evidence="2">cv. Goldsmith</strain>
    </source>
</reference>
<dbReference type="InParanoid" id="A0A2G5EZU4"/>
<sequence>MLFASNFANLLCKYIQIRTSTLRLKLHSNLYQRPMHACLTKRKGKHLTQQDVTVSARNVPKLAPISPAVFLQSRRHRMLSCGN</sequence>
<name>A0A2G5EZU4_AQUCA</name>
<evidence type="ECO:0000313" key="1">
    <source>
        <dbReference type="EMBL" id="PIA61246.1"/>
    </source>
</evidence>
<evidence type="ECO:0000313" key="2">
    <source>
        <dbReference type="Proteomes" id="UP000230069"/>
    </source>
</evidence>
<organism evidence="1 2">
    <name type="scientific">Aquilegia coerulea</name>
    <name type="common">Rocky mountain columbine</name>
    <dbReference type="NCBI Taxonomy" id="218851"/>
    <lineage>
        <taxon>Eukaryota</taxon>
        <taxon>Viridiplantae</taxon>
        <taxon>Streptophyta</taxon>
        <taxon>Embryophyta</taxon>
        <taxon>Tracheophyta</taxon>
        <taxon>Spermatophyta</taxon>
        <taxon>Magnoliopsida</taxon>
        <taxon>Ranunculales</taxon>
        <taxon>Ranunculaceae</taxon>
        <taxon>Thalictroideae</taxon>
        <taxon>Aquilegia</taxon>
    </lineage>
</organism>
<dbReference type="AlphaFoldDB" id="A0A2G5EZU4"/>
<accession>A0A2G5EZU4</accession>
<gene>
    <name evidence="1" type="ORF">AQUCO_00300643v1</name>
</gene>
<proteinExistence type="predicted"/>
<protein>
    <submittedName>
        <fullName evidence="1">Uncharacterized protein</fullName>
    </submittedName>
</protein>
<dbReference type="EMBL" id="KZ305020">
    <property type="protein sequence ID" value="PIA61246.1"/>
    <property type="molecule type" value="Genomic_DNA"/>
</dbReference>
<dbReference type="Proteomes" id="UP000230069">
    <property type="component" value="Unassembled WGS sequence"/>
</dbReference>
<keyword evidence="2" id="KW-1185">Reference proteome</keyword>